<evidence type="ECO:0000256" key="2">
    <source>
        <dbReference type="SAM" id="SignalP"/>
    </source>
</evidence>
<gene>
    <name evidence="3" type="ORF">CISIN_1g0371362mg</name>
</gene>
<proteinExistence type="predicted"/>
<organism evidence="3 4">
    <name type="scientific">Citrus sinensis</name>
    <name type="common">Sweet orange</name>
    <name type="synonym">Citrus aurantium var. sinensis</name>
    <dbReference type="NCBI Taxonomy" id="2711"/>
    <lineage>
        <taxon>Eukaryota</taxon>
        <taxon>Viridiplantae</taxon>
        <taxon>Streptophyta</taxon>
        <taxon>Embryophyta</taxon>
        <taxon>Tracheophyta</taxon>
        <taxon>Spermatophyta</taxon>
        <taxon>Magnoliopsida</taxon>
        <taxon>eudicotyledons</taxon>
        <taxon>Gunneridae</taxon>
        <taxon>Pentapetalae</taxon>
        <taxon>rosids</taxon>
        <taxon>malvids</taxon>
        <taxon>Sapindales</taxon>
        <taxon>Rutaceae</taxon>
        <taxon>Aurantioideae</taxon>
        <taxon>Citrus</taxon>
    </lineage>
</organism>
<keyword evidence="2" id="KW-0732">Signal</keyword>
<evidence type="ECO:0000256" key="1">
    <source>
        <dbReference type="SAM" id="MobiDB-lite"/>
    </source>
</evidence>
<protein>
    <submittedName>
        <fullName evidence="3">Uncharacterized protein</fullName>
    </submittedName>
</protein>
<feature type="region of interest" description="Disordered" evidence="1">
    <location>
        <begin position="40"/>
        <end position="63"/>
    </location>
</feature>
<feature type="signal peptide" evidence="2">
    <location>
        <begin position="1"/>
        <end position="18"/>
    </location>
</feature>
<keyword evidence="4" id="KW-1185">Reference proteome</keyword>
<feature type="non-terminal residue" evidence="3">
    <location>
        <position position="63"/>
    </location>
</feature>
<accession>A0A067FU93</accession>
<name>A0A067FU93_CITSI</name>
<dbReference type="EMBL" id="KK784892">
    <property type="protein sequence ID" value="KDO69700.1"/>
    <property type="molecule type" value="Genomic_DNA"/>
</dbReference>
<evidence type="ECO:0000313" key="3">
    <source>
        <dbReference type="EMBL" id="KDO69700.1"/>
    </source>
</evidence>
<sequence length="63" mass="6763">MVSGLLAVACCLLPSAFGLLVLDDSAILLSESADMNCKHRQSCWTPPGNGSPVKSKHQQQMYN</sequence>
<dbReference type="AlphaFoldDB" id="A0A067FU93"/>
<reference evidence="3 4" key="1">
    <citation type="submission" date="2014-04" db="EMBL/GenBank/DDBJ databases">
        <authorList>
            <consortium name="International Citrus Genome Consortium"/>
            <person name="Gmitter F."/>
            <person name="Chen C."/>
            <person name="Farmerie W."/>
            <person name="Harkins T."/>
            <person name="Desany B."/>
            <person name="Mohiuddin M."/>
            <person name="Kodira C."/>
            <person name="Borodovsky M."/>
            <person name="Lomsadze A."/>
            <person name="Burns P."/>
            <person name="Jenkins J."/>
            <person name="Prochnik S."/>
            <person name="Shu S."/>
            <person name="Chapman J."/>
            <person name="Pitluck S."/>
            <person name="Schmutz J."/>
            <person name="Rokhsar D."/>
        </authorList>
    </citation>
    <scope>NUCLEOTIDE SEQUENCE</scope>
</reference>
<feature type="chain" id="PRO_5001637392" evidence="2">
    <location>
        <begin position="19"/>
        <end position="63"/>
    </location>
</feature>
<evidence type="ECO:0000313" key="4">
    <source>
        <dbReference type="Proteomes" id="UP000027120"/>
    </source>
</evidence>
<dbReference type="Proteomes" id="UP000027120">
    <property type="component" value="Unassembled WGS sequence"/>
</dbReference>